<dbReference type="EMBL" id="JAAJBV010000009">
    <property type="protein sequence ID" value="NHM05276.1"/>
    <property type="molecule type" value="Genomic_DNA"/>
</dbReference>
<comment type="caution">
    <text evidence="2">The sequence shown here is derived from an EMBL/GenBank/DDBJ whole genome shotgun (WGS) entry which is preliminary data.</text>
</comment>
<dbReference type="RefSeq" id="WP_166237296.1">
    <property type="nucleotide sequence ID" value="NZ_JAAJBV010000009.1"/>
</dbReference>
<name>A0ABX0IFJ3_9FLAO</name>
<evidence type="ECO:0000313" key="2">
    <source>
        <dbReference type="EMBL" id="NHM05276.1"/>
    </source>
</evidence>
<dbReference type="Proteomes" id="UP000761423">
    <property type="component" value="Unassembled WGS sequence"/>
</dbReference>
<evidence type="ECO:0000259" key="1">
    <source>
        <dbReference type="Pfam" id="PF00535"/>
    </source>
</evidence>
<dbReference type="InterPro" id="IPR029044">
    <property type="entry name" value="Nucleotide-diphossugar_trans"/>
</dbReference>
<proteinExistence type="predicted"/>
<feature type="domain" description="Glycosyltransferase 2-like" evidence="1">
    <location>
        <begin position="51"/>
        <end position="126"/>
    </location>
</feature>
<reference evidence="2 3" key="1">
    <citation type="submission" date="2020-02" db="EMBL/GenBank/DDBJ databases">
        <authorList>
            <person name="Chen W.-M."/>
        </authorList>
    </citation>
    <scope>NUCLEOTIDE SEQUENCE [LARGE SCALE GENOMIC DNA]</scope>
    <source>
        <strain evidence="2 3">TWA-26</strain>
    </source>
</reference>
<protein>
    <submittedName>
        <fullName evidence="2">Glycosyltransferase family 2 protein</fullName>
    </submittedName>
</protein>
<keyword evidence="3" id="KW-1185">Reference proteome</keyword>
<sequence>MYQKSDIEILVATMNQSNFDFLEAMFLFSDFSQFNILIVNQTDENKFLVSDNEKIKVFNVFEKGLSKSRNLALQNATKDLLIFTDDDIIFKQNFEANILDSFNTHTNFDGFRFQFLNRKGNLAKKYPTTFQSKLSQFEILNTSSVELVFKNNSLKRVAIKFDENFGLGTNFYMGEEAIFVSDVIKSGLKVGFVPEQILSHSQVTTGHKTAISKIYFAQSAVFYRIFGKMYLFWIALKLIFDLKQSKINFTEVVHLFKQAQKGKKAYVNATKL</sequence>
<gene>
    <name evidence="2" type="ORF">G4L40_11220</name>
</gene>
<organism evidence="2 3">
    <name type="scientific">Flavobacterium celericrescens</name>
    <dbReference type="NCBI Taxonomy" id="2709780"/>
    <lineage>
        <taxon>Bacteria</taxon>
        <taxon>Pseudomonadati</taxon>
        <taxon>Bacteroidota</taxon>
        <taxon>Flavobacteriia</taxon>
        <taxon>Flavobacteriales</taxon>
        <taxon>Flavobacteriaceae</taxon>
        <taxon>Flavobacterium</taxon>
    </lineage>
</organism>
<dbReference type="Pfam" id="PF00535">
    <property type="entry name" value="Glycos_transf_2"/>
    <property type="match status" value="1"/>
</dbReference>
<dbReference type="InterPro" id="IPR001173">
    <property type="entry name" value="Glyco_trans_2-like"/>
</dbReference>
<dbReference type="SUPFAM" id="SSF53448">
    <property type="entry name" value="Nucleotide-diphospho-sugar transferases"/>
    <property type="match status" value="1"/>
</dbReference>
<accession>A0ABX0IFJ3</accession>
<dbReference type="CDD" id="cd00761">
    <property type="entry name" value="Glyco_tranf_GTA_type"/>
    <property type="match status" value="1"/>
</dbReference>
<evidence type="ECO:0000313" key="3">
    <source>
        <dbReference type="Proteomes" id="UP000761423"/>
    </source>
</evidence>
<dbReference type="Gene3D" id="3.90.550.10">
    <property type="entry name" value="Spore Coat Polysaccharide Biosynthesis Protein SpsA, Chain A"/>
    <property type="match status" value="1"/>
</dbReference>